<dbReference type="Gene3D" id="1.10.340.30">
    <property type="entry name" value="Hypothetical protein, domain 2"/>
    <property type="match status" value="1"/>
</dbReference>
<comment type="similarity">
    <text evidence="1 10">Belongs to the Nth/MutY family.</text>
</comment>
<keyword evidence="2 10" id="KW-0004">4Fe-4S</keyword>
<dbReference type="Pfam" id="PF10576">
    <property type="entry name" value="EndIII_4Fe-2S"/>
    <property type="match status" value="1"/>
</dbReference>
<evidence type="ECO:0000313" key="12">
    <source>
        <dbReference type="EMBL" id="HHI66317.1"/>
    </source>
</evidence>
<evidence type="ECO:0000256" key="6">
    <source>
        <dbReference type="ARBA" id="ARBA00023004"/>
    </source>
</evidence>
<evidence type="ECO:0000256" key="2">
    <source>
        <dbReference type="ARBA" id="ARBA00022485"/>
    </source>
</evidence>
<keyword evidence="12" id="KW-0540">Nuclease</keyword>
<dbReference type="EC" id="4.2.99.18" evidence="10"/>
<evidence type="ECO:0000256" key="9">
    <source>
        <dbReference type="ARBA" id="ARBA00023295"/>
    </source>
</evidence>
<keyword evidence="5 10" id="KW-0378">Hydrolase</keyword>
<evidence type="ECO:0000256" key="7">
    <source>
        <dbReference type="ARBA" id="ARBA00023014"/>
    </source>
</evidence>
<sequence>MGLNNNNIYSEILNRFQSLYPEIKSNLNFSNPFEFYVAIVLAAQCTDERVNLVTKDLFKRIKNFEDLRKIPLEDLENLIHPTGFYHNKAKALKEGAKFVIENFNSNLPSNFDDLIKIPGLGRKSAYAILGYIFNKSSIIVDTHVKRIAFRLGLVNKSDPLIVEKEIAKNVEEKNWFRFSYALNQYGRAICTAKNPKCSNCILNDICPKVGVSKEK</sequence>
<dbReference type="InterPro" id="IPR005759">
    <property type="entry name" value="Nth"/>
</dbReference>
<dbReference type="CDD" id="cd00056">
    <property type="entry name" value="ENDO3c"/>
    <property type="match status" value="1"/>
</dbReference>
<dbReference type="SUPFAM" id="SSF48150">
    <property type="entry name" value="DNA-glycosylase"/>
    <property type="match status" value="1"/>
</dbReference>
<reference evidence="12" key="1">
    <citation type="journal article" date="2020" name="mSystems">
        <title>Genome- and Community-Level Interaction Insights into Carbon Utilization and Element Cycling Functions of Hydrothermarchaeota in Hydrothermal Sediment.</title>
        <authorList>
            <person name="Zhou Z."/>
            <person name="Liu Y."/>
            <person name="Xu W."/>
            <person name="Pan J."/>
            <person name="Luo Z.H."/>
            <person name="Li M."/>
        </authorList>
    </citation>
    <scope>NUCLEOTIDE SEQUENCE [LARGE SCALE GENOMIC DNA]</scope>
    <source>
        <strain evidence="12">SpSt-1019</strain>
    </source>
</reference>
<dbReference type="InterPro" id="IPR011257">
    <property type="entry name" value="DNA_glycosylase"/>
</dbReference>
<feature type="binding site" evidence="10">
    <location>
        <position position="200"/>
    </location>
    <ligand>
        <name>[4Fe-4S] cluster</name>
        <dbReference type="ChEBI" id="CHEBI:49883"/>
    </ligand>
</feature>
<protein>
    <recommendedName>
        <fullName evidence="10">Endonuclease III</fullName>
        <ecNumber evidence="10">4.2.99.18</ecNumber>
    </recommendedName>
    <alternativeName>
        <fullName evidence="10">DNA-(apurinic or apyrimidinic site) lyase</fullName>
    </alternativeName>
</protein>
<keyword evidence="6 10" id="KW-0408">Iron</keyword>
<dbReference type="GO" id="GO:0140078">
    <property type="term" value="F:class I DNA-(apurinic or apyrimidinic site) endonuclease activity"/>
    <property type="evidence" value="ECO:0007669"/>
    <property type="project" value="UniProtKB-EC"/>
</dbReference>
<keyword evidence="9 10" id="KW-0326">Glycosidase</keyword>
<dbReference type="InterPro" id="IPR003651">
    <property type="entry name" value="Endonuclease3_FeS-loop_motif"/>
</dbReference>
<keyword evidence="10" id="KW-0456">Lyase</keyword>
<keyword evidence="12" id="KW-0255">Endonuclease</keyword>
<feature type="binding site" evidence="10">
    <location>
        <position position="197"/>
    </location>
    <ligand>
        <name>[4Fe-4S] cluster</name>
        <dbReference type="ChEBI" id="CHEBI:49883"/>
    </ligand>
</feature>
<comment type="cofactor">
    <cofactor evidence="10">
        <name>[4Fe-4S] cluster</name>
        <dbReference type="ChEBI" id="CHEBI:49883"/>
    </cofactor>
    <text evidence="10">Binds 1 [4Fe-4S] cluster.</text>
</comment>
<dbReference type="SMART" id="SM00525">
    <property type="entry name" value="FES"/>
    <property type="match status" value="1"/>
</dbReference>
<dbReference type="InterPro" id="IPR023170">
    <property type="entry name" value="HhH_base_excis_C"/>
</dbReference>
<dbReference type="Gene3D" id="1.10.1670.10">
    <property type="entry name" value="Helix-hairpin-Helix base-excision DNA repair enzymes (C-terminal)"/>
    <property type="match status" value="1"/>
</dbReference>
<dbReference type="InterPro" id="IPR004035">
    <property type="entry name" value="Endouclease-III_FeS-bd_BS"/>
</dbReference>
<dbReference type="GO" id="GO:0019104">
    <property type="term" value="F:DNA N-glycosylase activity"/>
    <property type="evidence" value="ECO:0007669"/>
    <property type="project" value="UniProtKB-UniRule"/>
</dbReference>
<name>A0A7C5KD76_9BACT</name>
<dbReference type="Pfam" id="PF00730">
    <property type="entry name" value="HhH-GPD"/>
    <property type="match status" value="1"/>
</dbReference>
<dbReference type="EMBL" id="DRUY01000244">
    <property type="protein sequence ID" value="HHI66317.1"/>
    <property type="molecule type" value="Genomic_DNA"/>
</dbReference>
<comment type="catalytic activity">
    <reaction evidence="10">
        <text>2'-deoxyribonucleotide-(2'-deoxyribose 5'-phosphate)-2'-deoxyribonucleotide-DNA = a 3'-end 2'-deoxyribonucleotide-(2,3-dehydro-2,3-deoxyribose 5'-phosphate)-DNA + a 5'-end 5'-phospho-2'-deoxyribonucleoside-DNA + H(+)</text>
        <dbReference type="Rhea" id="RHEA:66592"/>
        <dbReference type="Rhea" id="RHEA-COMP:13180"/>
        <dbReference type="Rhea" id="RHEA-COMP:16897"/>
        <dbReference type="Rhea" id="RHEA-COMP:17067"/>
        <dbReference type="ChEBI" id="CHEBI:15378"/>
        <dbReference type="ChEBI" id="CHEBI:136412"/>
        <dbReference type="ChEBI" id="CHEBI:157695"/>
        <dbReference type="ChEBI" id="CHEBI:167181"/>
        <dbReference type="EC" id="4.2.99.18"/>
    </reaction>
</comment>
<dbReference type="InterPro" id="IPR003265">
    <property type="entry name" value="HhH-GPD_domain"/>
</dbReference>
<dbReference type="GO" id="GO:0046872">
    <property type="term" value="F:metal ion binding"/>
    <property type="evidence" value="ECO:0007669"/>
    <property type="project" value="UniProtKB-KW"/>
</dbReference>
<accession>A0A7C5KD76</accession>
<keyword evidence="8 10" id="KW-0234">DNA repair</keyword>
<dbReference type="GO" id="GO:0051539">
    <property type="term" value="F:4 iron, 4 sulfur cluster binding"/>
    <property type="evidence" value="ECO:0007669"/>
    <property type="project" value="UniProtKB-UniRule"/>
</dbReference>
<evidence type="ECO:0000256" key="3">
    <source>
        <dbReference type="ARBA" id="ARBA00022723"/>
    </source>
</evidence>
<evidence type="ECO:0000256" key="5">
    <source>
        <dbReference type="ARBA" id="ARBA00022801"/>
    </source>
</evidence>
<evidence type="ECO:0000256" key="4">
    <source>
        <dbReference type="ARBA" id="ARBA00022763"/>
    </source>
</evidence>
<evidence type="ECO:0000256" key="10">
    <source>
        <dbReference type="HAMAP-Rule" id="MF_00942"/>
    </source>
</evidence>
<keyword evidence="3 10" id="KW-0479">Metal-binding</keyword>
<dbReference type="PANTHER" id="PTHR10359:SF18">
    <property type="entry name" value="ENDONUCLEASE III"/>
    <property type="match status" value="1"/>
</dbReference>
<evidence type="ECO:0000259" key="11">
    <source>
        <dbReference type="SMART" id="SM00478"/>
    </source>
</evidence>
<comment type="function">
    <text evidence="10">DNA repair enzyme that has both DNA N-glycosylase activity and AP-lyase activity. The DNA N-glycosylase activity releases various damaged pyrimidines from DNA by cleaving the N-glycosidic bond, leaving an AP (apurinic/apyrimidinic) site. The AP-lyase activity cleaves the phosphodiester bond 3' to the AP site by a beta-elimination, leaving a 3'-terminal unsaturated sugar and a product with a terminal 5'-phosphate.</text>
</comment>
<feature type="binding site" evidence="10">
    <location>
        <position position="190"/>
    </location>
    <ligand>
        <name>[4Fe-4S] cluster</name>
        <dbReference type="ChEBI" id="CHEBI:49883"/>
    </ligand>
</feature>
<dbReference type="AlphaFoldDB" id="A0A7C5KD76"/>
<keyword evidence="10" id="KW-0238">DNA-binding</keyword>
<evidence type="ECO:0000256" key="8">
    <source>
        <dbReference type="ARBA" id="ARBA00023204"/>
    </source>
</evidence>
<dbReference type="HAMAP" id="MF_00942">
    <property type="entry name" value="Nth"/>
    <property type="match status" value="1"/>
</dbReference>
<proteinExistence type="inferred from homology"/>
<dbReference type="PANTHER" id="PTHR10359">
    <property type="entry name" value="A/G-SPECIFIC ADENINE GLYCOSYLASE/ENDONUCLEASE III"/>
    <property type="match status" value="1"/>
</dbReference>
<dbReference type="FunFam" id="1.10.340.30:FF:000001">
    <property type="entry name" value="Endonuclease III"/>
    <property type="match status" value="1"/>
</dbReference>
<keyword evidence="4 10" id="KW-0227">DNA damage</keyword>
<evidence type="ECO:0000256" key="1">
    <source>
        <dbReference type="ARBA" id="ARBA00008343"/>
    </source>
</evidence>
<dbReference type="SMART" id="SM00478">
    <property type="entry name" value="ENDO3c"/>
    <property type="match status" value="1"/>
</dbReference>
<comment type="caution">
    <text evidence="12">The sequence shown here is derived from an EMBL/GenBank/DDBJ whole genome shotgun (WGS) entry which is preliminary data.</text>
</comment>
<keyword evidence="7 10" id="KW-0411">Iron-sulfur</keyword>
<feature type="binding site" evidence="10">
    <location>
        <position position="206"/>
    </location>
    <ligand>
        <name>[4Fe-4S] cluster</name>
        <dbReference type="ChEBI" id="CHEBI:49883"/>
    </ligand>
</feature>
<organism evidence="12">
    <name type="scientific">Thermodesulfobium narugense</name>
    <dbReference type="NCBI Taxonomy" id="184064"/>
    <lineage>
        <taxon>Bacteria</taxon>
        <taxon>Pseudomonadati</taxon>
        <taxon>Thermodesulfobiota</taxon>
        <taxon>Thermodesulfobiia</taxon>
        <taxon>Thermodesulfobiales</taxon>
        <taxon>Thermodesulfobiaceae</taxon>
        <taxon>Thermodesulfobium</taxon>
    </lineage>
</organism>
<dbReference type="PIRSF" id="PIRSF001435">
    <property type="entry name" value="Nth"/>
    <property type="match status" value="1"/>
</dbReference>
<feature type="domain" description="HhH-GPD" evidence="11">
    <location>
        <begin position="41"/>
        <end position="188"/>
    </location>
</feature>
<dbReference type="PROSITE" id="PS00764">
    <property type="entry name" value="ENDONUCLEASE_III_1"/>
    <property type="match status" value="1"/>
</dbReference>
<dbReference type="GO" id="GO:0006285">
    <property type="term" value="P:base-excision repair, AP site formation"/>
    <property type="evidence" value="ECO:0007669"/>
    <property type="project" value="TreeGrafter"/>
</dbReference>
<dbReference type="GO" id="GO:0003677">
    <property type="term" value="F:DNA binding"/>
    <property type="evidence" value="ECO:0007669"/>
    <property type="project" value="UniProtKB-UniRule"/>
</dbReference>
<gene>
    <name evidence="10" type="primary">nth</name>
    <name evidence="12" type="ORF">ENL70_07205</name>
</gene>